<reference evidence="5" key="2">
    <citation type="submission" date="2024-02" db="EMBL/GenBank/DDBJ databases">
        <title>Comparative genomics of Cryptococcus and Kwoniella reveals pathogenesis evolution and contrasting modes of karyotype evolution via chromosome fusion or intercentromeric recombination.</title>
        <authorList>
            <person name="Coelho M.A."/>
            <person name="David-Palma M."/>
            <person name="Shea T."/>
            <person name="Bowers K."/>
            <person name="McGinley-Smith S."/>
            <person name="Mohammad A.W."/>
            <person name="Gnirke A."/>
            <person name="Yurkov A.M."/>
            <person name="Nowrousian M."/>
            <person name="Sun S."/>
            <person name="Cuomo C.A."/>
            <person name="Heitman J."/>
        </authorList>
    </citation>
    <scope>NUCLEOTIDE SEQUENCE</scope>
    <source>
        <strain evidence="5">CBS 10118</strain>
    </source>
</reference>
<evidence type="ECO:0000256" key="2">
    <source>
        <dbReference type="RuleBase" id="RU003719"/>
    </source>
</evidence>
<dbReference type="EMBL" id="CP144546">
    <property type="protein sequence ID" value="WVW85329.1"/>
    <property type="molecule type" value="Genomic_DNA"/>
</dbReference>
<comment type="similarity">
    <text evidence="2">Belongs to the D-isomer specific 2-hydroxyacid dehydrogenase family.</text>
</comment>
<dbReference type="SUPFAM" id="SSF52283">
    <property type="entry name" value="Formate/glycerate dehydrogenase catalytic domain-like"/>
    <property type="match status" value="1"/>
</dbReference>
<proteinExistence type="inferred from homology"/>
<dbReference type="GeneID" id="30211294"/>
<organism evidence="5 6">
    <name type="scientific">Kwoniella bestiolae CBS 10118</name>
    <dbReference type="NCBI Taxonomy" id="1296100"/>
    <lineage>
        <taxon>Eukaryota</taxon>
        <taxon>Fungi</taxon>
        <taxon>Dikarya</taxon>
        <taxon>Basidiomycota</taxon>
        <taxon>Agaricomycotina</taxon>
        <taxon>Tremellomycetes</taxon>
        <taxon>Tremellales</taxon>
        <taxon>Cryptococcaceae</taxon>
        <taxon>Kwoniella</taxon>
    </lineage>
</organism>
<dbReference type="InterPro" id="IPR029753">
    <property type="entry name" value="D-isomer_DH_CS"/>
</dbReference>
<sequence length="355" mass="38573">MILPTPPPESNLPSSSATVYFPNPVHPDALAYASGKFGKVIVHDHRDCADACDVQEALRIADGIVNRANPLPQGILEQCENLKGISVVGVGYDSIDIPYCRGRQISVFRYGGVVLTGSLADCPGINSTSVSELTLTLTLCLLRKITHLNNRLKACGEERVLAINNLGRQLRGKKVGMIGMGNTARKTGELFHHAFQCPLHIYSPTSPPTRWTSLDPSGPLPHTLHSSLDDLLPKIDILTIHCPLTPLTHNLITQTQLRLMKPTAILVNMSRGYVVNEQDLCKALKEGWIASAASDVFQVEPCRKSCMNGLAELDNFVATPHIGGSTVEAQIEICKCAIDQLANCFDGHQVENRVC</sequence>
<dbReference type="InterPro" id="IPR036291">
    <property type="entry name" value="NAD(P)-bd_dom_sf"/>
</dbReference>
<evidence type="ECO:0000256" key="1">
    <source>
        <dbReference type="ARBA" id="ARBA00023002"/>
    </source>
</evidence>
<dbReference type="PROSITE" id="PS00671">
    <property type="entry name" value="D_2_HYDROXYACID_DH_3"/>
    <property type="match status" value="1"/>
</dbReference>
<dbReference type="KEGG" id="kbi:30211294"/>
<dbReference type="SUPFAM" id="SSF51735">
    <property type="entry name" value="NAD(P)-binding Rossmann-fold domains"/>
    <property type="match status" value="1"/>
</dbReference>
<dbReference type="GO" id="GO:0051287">
    <property type="term" value="F:NAD binding"/>
    <property type="evidence" value="ECO:0007669"/>
    <property type="project" value="InterPro"/>
</dbReference>
<accession>A0AAJ8KDI8</accession>
<name>A0AAJ8KDI8_9TREE</name>
<protein>
    <recommendedName>
        <fullName evidence="7">Phosphoglycerate dehydrogenase</fullName>
    </recommendedName>
</protein>
<keyword evidence="1 2" id="KW-0560">Oxidoreductase</keyword>
<dbReference type="Proteomes" id="UP000092730">
    <property type="component" value="Chromosome 6"/>
</dbReference>
<dbReference type="InterPro" id="IPR050223">
    <property type="entry name" value="D-isomer_2-hydroxyacid_DH"/>
</dbReference>
<dbReference type="GO" id="GO:0016618">
    <property type="term" value="F:hydroxypyruvate reductase [NAD(P)H] activity"/>
    <property type="evidence" value="ECO:0007669"/>
    <property type="project" value="TreeGrafter"/>
</dbReference>
<dbReference type="PANTHER" id="PTHR10996:SF264">
    <property type="entry name" value="HYPOTHETICAL D-ISOMER SPECIFIC 2-HYDROXYACID DEHYDROGENASE (EUROFUNG)"/>
    <property type="match status" value="1"/>
</dbReference>
<evidence type="ECO:0000313" key="5">
    <source>
        <dbReference type="EMBL" id="WVW85329.1"/>
    </source>
</evidence>
<dbReference type="Pfam" id="PF00389">
    <property type="entry name" value="2-Hacid_dh"/>
    <property type="match status" value="1"/>
</dbReference>
<evidence type="ECO:0000259" key="3">
    <source>
        <dbReference type="Pfam" id="PF00389"/>
    </source>
</evidence>
<feature type="domain" description="D-isomer specific 2-hydroxyacid dehydrogenase NAD-binding" evidence="4">
    <location>
        <begin position="136"/>
        <end position="323"/>
    </location>
</feature>
<feature type="domain" description="D-isomer specific 2-hydroxyacid dehydrogenase catalytic" evidence="3">
    <location>
        <begin position="23"/>
        <end position="354"/>
    </location>
</feature>
<dbReference type="Gene3D" id="3.40.50.720">
    <property type="entry name" value="NAD(P)-binding Rossmann-like Domain"/>
    <property type="match status" value="2"/>
</dbReference>
<evidence type="ECO:0008006" key="7">
    <source>
        <dbReference type="Google" id="ProtNLM"/>
    </source>
</evidence>
<dbReference type="AlphaFoldDB" id="A0AAJ8KDI8"/>
<dbReference type="InterPro" id="IPR006140">
    <property type="entry name" value="D-isomer_DH_NAD-bd"/>
</dbReference>
<dbReference type="GO" id="GO:0005829">
    <property type="term" value="C:cytosol"/>
    <property type="evidence" value="ECO:0007669"/>
    <property type="project" value="TreeGrafter"/>
</dbReference>
<dbReference type="Pfam" id="PF02826">
    <property type="entry name" value="2-Hacid_dh_C"/>
    <property type="match status" value="1"/>
</dbReference>
<evidence type="ECO:0000259" key="4">
    <source>
        <dbReference type="Pfam" id="PF02826"/>
    </source>
</evidence>
<dbReference type="PANTHER" id="PTHR10996">
    <property type="entry name" value="2-HYDROXYACID DEHYDROGENASE-RELATED"/>
    <property type="match status" value="1"/>
</dbReference>
<gene>
    <name evidence="5" type="ORF">I302_107367</name>
</gene>
<evidence type="ECO:0000313" key="6">
    <source>
        <dbReference type="Proteomes" id="UP000092730"/>
    </source>
</evidence>
<dbReference type="GO" id="GO:0030267">
    <property type="term" value="F:glyoxylate reductase (NADPH) activity"/>
    <property type="evidence" value="ECO:0007669"/>
    <property type="project" value="TreeGrafter"/>
</dbReference>
<dbReference type="RefSeq" id="XP_065726520.1">
    <property type="nucleotide sequence ID" value="XM_065870448.1"/>
</dbReference>
<dbReference type="InterPro" id="IPR006139">
    <property type="entry name" value="D-isomer_2_OHA_DH_cat_dom"/>
</dbReference>
<reference evidence="5" key="1">
    <citation type="submission" date="2013-07" db="EMBL/GenBank/DDBJ databases">
        <authorList>
            <consortium name="The Broad Institute Genome Sequencing Platform"/>
            <person name="Cuomo C."/>
            <person name="Litvintseva A."/>
            <person name="Chen Y."/>
            <person name="Heitman J."/>
            <person name="Sun S."/>
            <person name="Springer D."/>
            <person name="Dromer F."/>
            <person name="Young S.K."/>
            <person name="Zeng Q."/>
            <person name="Gargeya S."/>
            <person name="Fitzgerald M."/>
            <person name="Abouelleil A."/>
            <person name="Alvarado L."/>
            <person name="Berlin A.M."/>
            <person name="Chapman S.B."/>
            <person name="Dewar J."/>
            <person name="Goldberg J."/>
            <person name="Griggs A."/>
            <person name="Gujja S."/>
            <person name="Hansen M."/>
            <person name="Howarth C."/>
            <person name="Imamovic A."/>
            <person name="Larimer J."/>
            <person name="McCowan C."/>
            <person name="Murphy C."/>
            <person name="Pearson M."/>
            <person name="Priest M."/>
            <person name="Roberts A."/>
            <person name="Saif S."/>
            <person name="Shea T."/>
            <person name="Sykes S."/>
            <person name="Wortman J."/>
            <person name="Nusbaum C."/>
            <person name="Birren B."/>
        </authorList>
    </citation>
    <scope>NUCLEOTIDE SEQUENCE</scope>
    <source>
        <strain evidence="5">CBS 10118</strain>
    </source>
</reference>
<keyword evidence="6" id="KW-1185">Reference proteome</keyword>